<accession>A0ABU4SMY1</accession>
<organism evidence="4 5">
    <name type="scientific">Xenorhabdus littoralis</name>
    <dbReference type="NCBI Taxonomy" id="2582835"/>
    <lineage>
        <taxon>Bacteria</taxon>
        <taxon>Pseudomonadati</taxon>
        <taxon>Pseudomonadota</taxon>
        <taxon>Gammaproteobacteria</taxon>
        <taxon>Enterobacterales</taxon>
        <taxon>Morganellaceae</taxon>
        <taxon>Xenorhabdus</taxon>
    </lineage>
</organism>
<sequence length="412" mass="46154">MKKYILVVEASFLGVSYISQAIHNLGYEPIFLTNYRSQEGDALVQLAQERAIFCETTDVDDIKRIVNSLGRENVVGLTTLLDSRLAILAMVNKELGLPGVSDSVINLKNKAYVNELIPEYVPQSFSLEWGVIPEIKIKDFINTSAVERFIAKPCLTAGAIGNFTFSYFEQLEHGIEQVLNKIPDYLEPNKYVIQEFFSGELVSIEGYVYNNNTVFIGATKRIKYGNTETSHQFPYQDEMGHDVYGKCKNIIKILIERSDYDYGFFHIEFMRNGKEVKLIDANMGRPAGANLTELIAFSYGLDPVKMFEHAISIAVLQEPVIEKEFFTETPCQNMAGILYGLKESARLLRFELPNPKSSHHLAVNMGIVIPELGESNWSGIGTLTGKPEDVFGDLENIKLITDKGECGAAITK</sequence>
<dbReference type="RefSeq" id="WP_319926705.1">
    <property type="nucleotide sequence ID" value="NZ_VCDP01000048.1"/>
</dbReference>
<dbReference type="PANTHER" id="PTHR43585:SF2">
    <property type="entry name" value="ATP-GRASP ENZYME FSQD"/>
    <property type="match status" value="1"/>
</dbReference>
<name>A0ABU4SMY1_9GAMM</name>
<keyword evidence="3" id="KW-0067">ATP-binding</keyword>
<dbReference type="Proteomes" id="UP001271640">
    <property type="component" value="Unassembled WGS sequence"/>
</dbReference>
<dbReference type="Gene3D" id="3.30.470.20">
    <property type="entry name" value="ATP-grasp fold, B domain"/>
    <property type="match status" value="1"/>
</dbReference>
<dbReference type="EMBL" id="VCDP01000048">
    <property type="protein sequence ID" value="MDX7999997.1"/>
    <property type="molecule type" value="Genomic_DNA"/>
</dbReference>
<evidence type="ECO:0008006" key="6">
    <source>
        <dbReference type="Google" id="ProtNLM"/>
    </source>
</evidence>
<evidence type="ECO:0000313" key="5">
    <source>
        <dbReference type="Proteomes" id="UP001271640"/>
    </source>
</evidence>
<dbReference type="Gene3D" id="3.40.50.20">
    <property type="match status" value="1"/>
</dbReference>
<reference evidence="5" key="1">
    <citation type="journal article" date="2024" name="Toxins">
        <title>Genome Sequence Analysis of Native Xenorhabdus Strains Isolated from Entomopathogenic Nematodes in Argentina.</title>
        <authorList>
            <person name="Palma L."/>
            <person name="Frizzo L."/>
            <person name="Kaiser S."/>
            <person name="Berry C."/>
            <person name="Caballero P."/>
            <person name="Bode H.B."/>
            <person name="Del Valle E.E."/>
        </authorList>
    </citation>
    <scope>NUCLEOTIDE SEQUENCE [LARGE SCALE GENOMIC DNA]</scope>
    <source>
        <strain evidence="5">Reich</strain>
    </source>
</reference>
<evidence type="ECO:0000313" key="4">
    <source>
        <dbReference type="EMBL" id="MDX7999997.1"/>
    </source>
</evidence>
<keyword evidence="1" id="KW-0436">Ligase</keyword>
<gene>
    <name evidence="4" type="ORF">FE394_12470</name>
</gene>
<keyword evidence="5" id="KW-1185">Reference proteome</keyword>
<comment type="caution">
    <text evidence="4">The sequence shown here is derived from an EMBL/GenBank/DDBJ whole genome shotgun (WGS) entry which is preliminary data.</text>
</comment>
<evidence type="ECO:0000256" key="3">
    <source>
        <dbReference type="ARBA" id="ARBA00022840"/>
    </source>
</evidence>
<dbReference type="SUPFAM" id="SSF56059">
    <property type="entry name" value="Glutathione synthetase ATP-binding domain-like"/>
    <property type="match status" value="1"/>
</dbReference>
<evidence type="ECO:0000256" key="2">
    <source>
        <dbReference type="ARBA" id="ARBA00022741"/>
    </source>
</evidence>
<dbReference type="PANTHER" id="PTHR43585">
    <property type="entry name" value="FUMIPYRROLE BIOSYNTHESIS PROTEIN C"/>
    <property type="match status" value="1"/>
</dbReference>
<proteinExistence type="predicted"/>
<keyword evidence="2" id="KW-0547">Nucleotide-binding</keyword>
<evidence type="ECO:0000256" key="1">
    <source>
        <dbReference type="ARBA" id="ARBA00022598"/>
    </source>
</evidence>
<protein>
    <recommendedName>
        <fullName evidence="6">ATP-grasp domain-containing protein</fullName>
    </recommendedName>
</protein>
<dbReference type="InterPro" id="IPR052032">
    <property type="entry name" value="ATP-dep_AA_Ligase"/>
</dbReference>